<accession>A0A8S5PAN7</accession>
<evidence type="ECO:0000313" key="1">
    <source>
        <dbReference type="EMBL" id="DAE03677.1"/>
    </source>
</evidence>
<dbReference type="EMBL" id="BK015370">
    <property type="protein sequence ID" value="DAE03677.1"/>
    <property type="molecule type" value="Genomic_DNA"/>
</dbReference>
<sequence length="81" mass="9457">MKVKRLKEILNNLDNNLEVFIRNSLNICGTIGELEQVEKSFYGFFGEDIPCLILNTSYSKKLKTTDDEENYIDYIESDNKK</sequence>
<protein>
    <submittedName>
        <fullName evidence="1">Uncharacterized protein</fullName>
    </submittedName>
</protein>
<organism evidence="1">
    <name type="scientific">Siphoviridae sp. ctMYJ33</name>
    <dbReference type="NCBI Taxonomy" id="2825461"/>
    <lineage>
        <taxon>Viruses</taxon>
        <taxon>Duplodnaviria</taxon>
        <taxon>Heunggongvirae</taxon>
        <taxon>Uroviricota</taxon>
        <taxon>Caudoviricetes</taxon>
    </lineage>
</organism>
<proteinExistence type="predicted"/>
<name>A0A8S5PAN7_9CAUD</name>
<reference evidence="1" key="1">
    <citation type="journal article" date="2021" name="Proc. Natl. Acad. Sci. U.S.A.">
        <title>A Catalog of Tens of Thousands of Viruses from Human Metagenomes Reveals Hidden Associations with Chronic Diseases.</title>
        <authorList>
            <person name="Tisza M.J."/>
            <person name="Buck C.B."/>
        </authorList>
    </citation>
    <scope>NUCLEOTIDE SEQUENCE</scope>
    <source>
        <strain evidence="1">CtMYJ33</strain>
    </source>
</reference>